<proteinExistence type="predicted"/>
<reference evidence="1" key="2">
    <citation type="journal article" date="2015" name="Fish Shellfish Immunol.">
        <title>Early steps in the European eel (Anguilla anguilla)-Vibrio vulnificus interaction in the gills: Role of the RtxA13 toxin.</title>
        <authorList>
            <person name="Callol A."/>
            <person name="Pajuelo D."/>
            <person name="Ebbesson L."/>
            <person name="Teles M."/>
            <person name="MacKenzie S."/>
            <person name="Amaro C."/>
        </authorList>
    </citation>
    <scope>NUCLEOTIDE SEQUENCE</scope>
</reference>
<sequence>MPRKRLCSGKFCNVCPGTAMLHEGKHLAKLTTQLEMTQRLPARIKANNCILTLQITPYTLASRFVEISVWTCHYK</sequence>
<accession>A0A0E9Q2X7</accession>
<organism evidence="1">
    <name type="scientific">Anguilla anguilla</name>
    <name type="common">European freshwater eel</name>
    <name type="synonym">Muraena anguilla</name>
    <dbReference type="NCBI Taxonomy" id="7936"/>
    <lineage>
        <taxon>Eukaryota</taxon>
        <taxon>Metazoa</taxon>
        <taxon>Chordata</taxon>
        <taxon>Craniata</taxon>
        <taxon>Vertebrata</taxon>
        <taxon>Euteleostomi</taxon>
        <taxon>Actinopterygii</taxon>
        <taxon>Neopterygii</taxon>
        <taxon>Teleostei</taxon>
        <taxon>Anguilliformes</taxon>
        <taxon>Anguillidae</taxon>
        <taxon>Anguilla</taxon>
    </lineage>
</organism>
<evidence type="ECO:0000313" key="1">
    <source>
        <dbReference type="EMBL" id="JAH11104.1"/>
    </source>
</evidence>
<name>A0A0E9Q2X7_ANGAN</name>
<reference evidence="1" key="1">
    <citation type="submission" date="2014-11" db="EMBL/GenBank/DDBJ databases">
        <authorList>
            <person name="Amaro Gonzalez C."/>
        </authorList>
    </citation>
    <scope>NUCLEOTIDE SEQUENCE</scope>
</reference>
<protein>
    <submittedName>
        <fullName evidence="1">Uncharacterized protein</fullName>
    </submittedName>
</protein>
<dbReference type="EMBL" id="GBXM01097473">
    <property type="protein sequence ID" value="JAH11104.1"/>
    <property type="molecule type" value="Transcribed_RNA"/>
</dbReference>
<dbReference type="AlphaFoldDB" id="A0A0E9Q2X7"/>